<keyword evidence="3" id="KW-1185">Reference proteome</keyword>
<proteinExistence type="predicted"/>
<sequence length="116" mass="12705">MGPKKGRGAAKKSRRGTGIGQVAEKPRSPTPPPAEDEAMLVPEPEQPQPHLAGDHQPVITPVSAAAASKKRTKKPYYYTTLTEAQIEEVIDCLKSNPSIDSKRMTNYKDPQNKEKL</sequence>
<feature type="region of interest" description="Disordered" evidence="1">
    <location>
        <begin position="1"/>
        <end position="57"/>
    </location>
</feature>
<name>A0A9D4QHZ8_DREPO</name>
<organism evidence="2 3">
    <name type="scientific">Dreissena polymorpha</name>
    <name type="common">Zebra mussel</name>
    <name type="synonym">Mytilus polymorpha</name>
    <dbReference type="NCBI Taxonomy" id="45954"/>
    <lineage>
        <taxon>Eukaryota</taxon>
        <taxon>Metazoa</taxon>
        <taxon>Spiralia</taxon>
        <taxon>Lophotrochozoa</taxon>
        <taxon>Mollusca</taxon>
        <taxon>Bivalvia</taxon>
        <taxon>Autobranchia</taxon>
        <taxon>Heteroconchia</taxon>
        <taxon>Euheterodonta</taxon>
        <taxon>Imparidentia</taxon>
        <taxon>Neoheterodontei</taxon>
        <taxon>Myida</taxon>
        <taxon>Dreissenoidea</taxon>
        <taxon>Dreissenidae</taxon>
        <taxon>Dreissena</taxon>
    </lineage>
</organism>
<evidence type="ECO:0000313" key="3">
    <source>
        <dbReference type="Proteomes" id="UP000828390"/>
    </source>
</evidence>
<reference evidence="2" key="1">
    <citation type="journal article" date="2019" name="bioRxiv">
        <title>The Genome of the Zebra Mussel, Dreissena polymorpha: A Resource for Invasive Species Research.</title>
        <authorList>
            <person name="McCartney M.A."/>
            <person name="Auch B."/>
            <person name="Kono T."/>
            <person name="Mallez S."/>
            <person name="Zhang Y."/>
            <person name="Obille A."/>
            <person name="Becker A."/>
            <person name="Abrahante J.E."/>
            <person name="Garbe J."/>
            <person name="Badalamenti J.P."/>
            <person name="Herman A."/>
            <person name="Mangelson H."/>
            <person name="Liachko I."/>
            <person name="Sullivan S."/>
            <person name="Sone E.D."/>
            <person name="Koren S."/>
            <person name="Silverstein K.A.T."/>
            <person name="Beckman K.B."/>
            <person name="Gohl D.M."/>
        </authorList>
    </citation>
    <scope>NUCLEOTIDE SEQUENCE</scope>
    <source>
        <strain evidence="2">Duluth1</strain>
        <tissue evidence="2">Whole animal</tissue>
    </source>
</reference>
<reference evidence="2" key="2">
    <citation type="submission" date="2020-11" db="EMBL/GenBank/DDBJ databases">
        <authorList>
            <person name="McCartney M.A."/>
            <person name="Auch B."/>
            <person name="Kono T."/>
            <person name="Mallez S."/>
            <person name="Becker A."/>
            <person name="Gohl D.M."/>
            <person name="Silverstein K.A.T."/>
            <person name="Koren S."/>
            <person name="Bechman K.B."/>
            <person name="Herman A."/>
            <person name="Abrahante J.E."/>
            <person name="Garbe J."/>
        </authorList>
    </citation>
    <scope>NUCLEOTIDE SEQUENCE</scope>
    <source>
        <strain evidence="2">Duluth1</strain>
        <tissue evidence="2">Whole animal</tissue>
    </source>
</reference>
<dbReference type="Proteomes" id="UP000828390">
    <property type="component" value="Unassembled WGS sequence"/>
</dbReference>
<evidence type="ECO:0000313" key="2">
    <source>
        <dbReference type="EMBL" id="KAH3832424.1"/>
    </source>
</evidence>
<dbReference type="AlphaFoldDB" id="A0A9D4QHZ8"/>
<gene>
    <name evidence="2" type="ORF">DPMN_105711</name>
</gene>
<comment type="caution">
    <text evidence="2">The sequence shown here is derived from an EMBL/GenBank/DDBJ whole genome shotgun (WGS) entry which is preliminary data.</text>
</comment>
<evidence type="ECO:0000256" key="1">
    <source>
        <dbReference type="SAM" id="MobiDB-lite"/>
    </source>
</evidence>
<feature type="region of interest" description="Disordered" evidence="1">
    <location>
        <begin position="95"/>
        <end position="116"/>
    </location>
</feature>
<dbReference type="EMBL" id="JAIWYP010000004">
    <property type="protein sequence ID" value="KAH3832424.1"/>
    <property type="molecule type" value="Genomic_DNA"/>
</dbReference>
<feature type="compositionally biased region" description="Basic residues" evidence="1">
    <location>
        <begin position="1"/>
        <end position="15"/>
    </location>
</feature>
<accession>A0A9D4QHZ8</accession>
<protein>
    <submittedName>
        <fullName evidence="2">Uncharacterized protein</fullName>
    </submittedName>
</protein>